<dbReference type="eggNOG" id="ENOG502SUE7">
    <property type="taxonomic scope" value="Eukaryota"/>
</dbReference>
<keyword evidence="3" id="KW-1185">Reference proteome</keyword>
<protein>
    <recommendedName>
        <fullName evidence="1">DUF6699 domain-containing protein</fullName>
    </recommendedName>
</protein>
<dbReference type="InterPro" id="IPR046522">
    <property type="entry name" value="DUF6699"/>
</dbReference>
<dbReference type="InParanoid" id="S8F9K3"/>
<dbReference type="AlphaFoldDB" id="S8F9K3"/>
<dbReference type="EMBL" id="KE504167">
    <property type="protein sequence ID" value="EPS98260.1"/>
    <property type="molecule type" value="Genomic_DNA"/>
</dbReference>
<dbReference type="STRING" id="743788.S8F9K3"/>
<sequence>MRFDQAATYPETRVMHIHCDIGLASARWGAVVIEKSSAITLGDIVFAIYDYFQRGMSADDVDFVASLREGNRERMYEAFYRRCRTSHSLTEYEWRQGMRRVDCLQDRTAWWGTWVTIRPDDRWFLNLGLQSIYDSPHLRNGAR</sequence>
<reference evidence="2 3" key="1">
    <citation type="journal article" date="2012" name="Science">
        <title>The Paleozoic origin of enzymatic lignin decomposition reconstructed from 31 fungal genomes.</title>
        <authorList>
            <person name="Floudas D."/>
            <person name="Binder M."/>
            <person name="Riley R."/>
            <person name="Barry K."/>
            <person name="Blanchette R.A."/>
            <person name="Henrissat B."/>
            <person name="Martinez A.T."/>
            <person name="Otillar R."/>
            <person name="Spatafora J.W."/>
            <person name="Yadav J.S."/>
            <person name="Aerts A."/>
            <person name="Benoit I."/>
            <person name="Boyd A."/>
            <person name="Carlson A."/>
            <person name="Copeland A."/>
            <person name="Coutinho P.M."/>
            <person name="de Vries R.P."/>
            <person name="Ferreira P."/>
            <person name="Findley K."/>
            <person name="Foster B."/>
            <person name="Gaskell J."/>
            <person name="Glotzer D."/>
            <person name="Gorecki P."/>
            <person name="Heitman J."/>
            <person name="Hesse C."/>
            <person name="Hori C."/>
            <person name="Igarashi K."/>
            <person name="Jurgens J.A."/>
            <person name="Kallen N."/>
            <person name="Kersten P."/>
            <person name="Kohler A."/>
            <person name="Kuees U."/>
            <person name="Kumar T.K.A."/>
            <person name="Kuo A."/>
            <person name="LaButti K."/>
            <person name="Larrondo L.F."/>
            <person name="Lindquist E."/>
            <person name="Ling A."/>
            <person name="Lombard V."/>
            <person name="Lucas S."/>
            <person name="Lundell T."/>
            <person name="Martin R."/>
            <person name="McLaughlin D.J."/>
            <person name="Morgenstern I."/>
            <person name="Morin E."/>
            <person name="Murat C."/>
            <person name="Nagy L.G."/>
            <person name="Nolan M."/>
            <person name="Ohm R.A."/>
            <person name="Patyshakuliyeva A."/>
            <person name="Rokas A."/>
            <person name="Ruiz-Duenas F.J."/>
            <person name="Sabat G."/>
            <person name="Salamov A."/>
            <person name="Samejima M."/>
            <person name="Schmutz J."/>
            <person name="Slot J.C."/>
            <person name="St John F."/>
            <person name="Stenlid J."/>
            <person name="Sun H."/>
            <person name="Sun S."/>
            <person name="Syed K."/>
            <person name="Tsang A."/>
            <person name="Wiebenga A."/>
            <person name="Young D."/>
            <person name="Pisabarro A."/>
            <person name="Eastwood D.C."/>
            <person name="Martin F."/>
            <person name="Cullen D."/>
            <person name="Grigoriev I.V."/>
            <person name="Hibbett D.S."/>
        </authorList>
    </citation>
    <scope>NUCLEOTIDE SEQUENCE</scope>
    <source>
        <strain evidence="3">FP-58527</strain>
    </source>
</reference>
<evidence type="ECO:0000259" key="1">
    <source>
        <dbReference type="Pfam" id="PF20415"/>
    </source>
</evidence>
<name>S8F9K3_FOMSC</name>
<dbReference type="HOGENOM" id="CLU_160410_0_0_1"/>
<dbReference type="OrthoDB" id="3241567at2759"/>
<dbReference type="Pfam" id="PF20415">
    <property type="entry name" value="DUF6699"/>
    <property type="match status" value="1"/>
</dbReference>
<evidence type="ECO:0000313" key="2">
    <source>
        <dbReference type="EMBL" id="EPS98260.1"/>
    </source>
</evidence>
<gene>
    <name evidence="2" type="ORF">FOMPIDRAFT_1126829</name>
</gene>
<proteinExistence type="predicted"/>
<feature type="domain" description="DUF6699" evidence="1">
    <location>
        <begin position="3"/>
        <end position="113"/>
    </location>
</feature>
<accession>S8F9K3</accession>
<dbReference type="Proteomes" id="UP000015241">
    <property type="component" value="Unassembled WGS sequence"/>
</dbReference>
<organism evidence="2 3">
    <name type="scientific">Fomitopsis schrenkii</name>
    <name type="common">Brown rot fungus</name>
    <dbReference type="NCBI Taxonomy" id="2126942"/>
    <lineage>
        <taxon>Eukaryota</taxon>
        <taxon>Fungi</taxon>
        <taxon>Dikarya</taxon>
        <taxon>Basidiomycota</taxon>
        <taxon>Agaricomycotina</taxon>
        <taxon>Agaricomycetes</taxon>
        <taxon>Polyporales</taxon>
        <taxon>Fomitopsis</taxon>
    </lineage>
</organism>
<evidence type="ECO:0000313" key="3">
    <source>
        <dbReference type="Proteomes" id="UP000015241"/>
    </source>
</evidence>